<evidence type="ECO:0000256" key="5">
    <source>
        <dbReference type="ARBA" id="ARBA00023136"/>
    </source>
</evidence>
<dbReference type="NCBIfam" id="TIGR00861">
    <property type="entry name" value="MIP"/>
    <property type="match status" value="1"/>
</dbReference>
<feature type="transmembrane region" description="Helical" evidence="7">
    <location>
        <begin position="221"/>
        <end position="242"/>
    </location>
</feature>
<feature type="transmembrane region" description="Helical" evidence="7">
    <location>
        <begin position="35"/>
        <end position="57"/>
    </location>
</feature>
<dbReference type="AlphaFoldDB" id="A0A835LCH4"/>
<sequence>MAASCAISIEESRGLKSSCEQIAQNCVSKLFLQKLLAEVLGTFFVIFAGCGAVVIDLSKDKVITHAGVSITWGLVVMVMVYSLGHISEAHFNPAVTIAHATCKRFPWKQVPPYIIAQILGSTLASGTLRLLFGAKHAEYPGTIPVGSNLQSLILEIIITFFLLFVISGVCTDDRAIKELGGIAVGAVILLNVIVAGPISGASMNPARSLGPALVYGRYEGLWVYFLGPICGAVLGAWAYIVIRNKDPVLEVTSSASFLKSST</sequence>
<dbReference type="CDD" id="cd00333">
    <property type="entry name" value="MIP"/>
    <property type="match status" value="1"/>
</dbReference>
<dbReference type="Proteomes" id="UP000631114">
    <property type="component" value="Unassembled WGS sequence"/>
</dbReference>
<evidence type="ECO:0000313" key="10">
    <source>
        <dbReference type="Proteomes" id="UP000631114"/>
    </source>
</evidence>
<feature type="transmembrane region" description="Helical" evidence="7">
    <location>
        <begin position="152"/>
        <end position="170"/>
    </location>
</feature>
<dbReference type="InterPro" id="IPR022357">
    <property type="entry name" value="MIP_CS"/>
</dbReference>
<dbReference type="SUPFAM" id="SSF81338">
    <property type="entry name" value="Aquaporin-like"/>
    <property type="match status" value="1"/>
</dbReference>
<evidence type="ECO:0000256" key="7">
    <source>
        <dbReference type="SAM" id="Phobius"/>
    </source>
</evidence>
<proteinExistence type="inferred from homology"/>
<keyword evidence="5 7" id="KW-0472">Membrane</keyword>
<dbReference type="EMBL" id="JADFTS010000009">
    <property type="protein sequence ID" value="KAF9589435.1"/>
    <property type="molecule type" value="Genomic_DNA"/>
</dbReference>
<dbReference type="Pfam" id="PF00230">
    <property type="entry name" value="MIP"/>
    <property type="match status" value="1"/>
</dbReference>
<dbReference type="GO" id="GO:0016020">
    <property type="term" value="C:membrane"/>
    <property type="evidence" value="ECO:0007669"/>
    <property type="project" value="UniProtKB-SubCell"/>
</dbReference>
<comment type="subcellular location">
    <subcellularLocation>
        <location evidence="1">Membrane</location>
        <topology evidence="1">Multi-pass membrane protein</topology>
    </subcellularLocation>
</comment>
<comment type="similarity">
    <text evidence="6">Belongs to the MIP/aquaporin (TC 1.A.8) family.</text>
</comment>
<evidence type="ECO:0000256" key="1">
    <source>
        <dbReference type="ARBA" id="ARBA00004141"/>
    </source>
</evidence>
<keyword evidence="3 6" id="KW-0812">Transmembrane</keyword>
<dbReference type="InterPro" id="IPR000425">
    <property type="entry name" value="MIP"/>
</dbReference>
<dbReference type="PANTHER" id="PTHR45724">
    <property type="entry name" value="AQUAPORIN NIP2-1"/>
    <property type="match status" value="1"/>
</dbReference>
<dbReference type="OrthoDB" id="3222at2759"/>
<comment type="caution">
    <text evidence="9">The sequence shown here is derived from an EMBL/GenBank/DDBJ whole genome shotgun (WGS) entry which is preliminary data.</text>
</comment>
<gene>
    <name evidence="8" type="ORF">IFM89_016817</name>
    <name evidence="9" type="ORF">IFM89_023753</name>
</gene>
<keyword evidence="4 7" id="KW-1133">Transmembrane helix</keyword>
<evidence type="ECO:0000256" key="2">
    <source>
        <dbReference type="ARBA" id="ARBA00022448"/>
    </source>
</evidence>
<dbReference type="PRINTS" id="PR00783">
    <property type="entry name" value="MINTRINSICP"/>
</dbReference>
<keyword evidence="2 6" id="KW-0813">Transport</keyword>
<dbReference type="InterPro" id="IPR023271">
    <property type="entry name" value="Aquaporin-like"/>
</dbReference>
<dbReference type="EMBL" id="JADFTS010000009">
    <property type="protein sequence ID" value="KAF9588854.1"/>
    <property type="molecule type" value="Genomic_DNA"/>
</dbReference>
<dbReference type="InterPro" id="IPR034294">
    <property type="entry name" value="Aquaporin_transptr"/>
</dbReference>
<evidence type="ECO:0000313" key="8">
    <source>
        <dbReference type="EMBL" id="KAF9588854.1"/>
    </source>
</evidence>
<dbReference type="Gene3D" id="1.20.1080.10">
    <property type="entry name" value="Glycerol uptake facilitator protein"/>
    <property type="match status" value="1"/>
</dbReference>
<name>A0A835LCH4_9MAGN</name>
<evidence type="ECO:0000256" key="6">
    <source>
        <dbReference type="RuleBase" id="RU000477"/>
    </source>
</evidence>
<protein>
    <submittedName>
        <fullName evidence="9">Uncharacterized protein</fullName>
    </submittedName>
</protein>
<reference evidence="9 10" key="1">
    <citation type="submission" date="2020-10" db="EMBL/GenBank/DDBJ databases">
        <title>The Coptis chinensis genome and diversification of protoberbering-type alkaloids.</title>
        <authorList>
            <person name="Wang B."/>
            <person name="Shu S."/>
            <person name="Song C."/>
            <person name="Liu Y."/>
        </authorList>
    </citation>
    <scope>NUCLEOTIDE SEQUENCE [LARGE SCALE GENOMIC DNA]</scope>
    <source>
        <strain evidence="9">HL-2020</strain>
        <tissue evidence="9">Leaf</tissue>
    </source>
</reference>
<accession>A0A835LCH4</accession>
<evidence type="ECO:0000256" key="4">
    <source>
        <dbReference type="ARBA" id="ARBA00022989"/>
    </source>
</evidence>
<feature type="transmembrane region" description="Helical" evidence="7">
    <location>
        <begin position="182"/>
        <end position="201"/>
    </location>
</feature>
<evidence type="ECO:0000313" key="9">
    <source>
        <dbReference type="EMBL" id="KAF9589435.1"/>
    </source>
</evidence>
<feature type="transmembrane region" description="Helical" evidence="7">
    <location>
        <begin position="63"/>
        <end position="83"/>
    </location>
</feature>
<feature type="transmembrane region" description="Helical" evidence="7">
    <location>
        <begin position="113"/>
        <end position="132"/>
    </location>
</feature>
<keyword evidence="10" id="KW-1185">Reference proteome</keyword>
<dbReference type="PROSITE" id="PS00221">
    <property type="entry name" value="MIP"/>
    <property type="match status" value="1"/>
</dbReference>
<organism evidence="9 10">
    <name type="scientific">Coptis chinensis</name>
    <dbReference type="NCBI Taxonomy" id="261450"/>
    <lineage>
        <taxon>Eukaryota</taxon>
        <taxon>Viridiplantae</taxon>
        <taxon>Streptophyta</taxon>
        <taxon>Embryophyta</taxon>
        <taxon>Tracheophyta</taxon>
        <taxon>Spermatophyta</taxon>
        <taxon>Magnoliopsida</taxon>
        <taxon>Ranunculales</taxon>
        <taxon>Ranunculaceae</taxon>
        <taxon>Coptidoideae</taxon>
        <taxon>Coptis</taxon>
    </lineage>
</organism>
<dbReference type="PANTHER" id="PTHR45724:SF13">
    <property type="entry name" value="AQUAPORIN NIP1-1-RELATED"/>
    <property type="match status" value="1"/>
</dbReference>
<dbReference type="GO" id="GO:0015267">
    <property type="term" value="F:channel activity"/>
    <property type="evidence" value="ECO:0007669"/>
    <property type="project" value="InterPro"/>
</dbReference>
<evidence type="ECO:0000256" key="3">
    <source>
        <dbReference type="ARBA" id="ARBA00022692"/>
    </source>
</evidence>